<feature type="region of interest" description="Disordered" evidence="1">
    <location>
        <begin position="164"/>
        <end position="190"/>
    </location>
</feature>
<gene>
    <name evidence="2" type="ORF">FCC1311_049052</name>
</gene>
<accession>A0A2R5GLD0</accession>
<dbReference type="Proteomes" id="UP000241890">
    <property type="component" value="Unassembled WGS sequence"/>
</dbReference>
<evidence type="ECO:0000313" key="2">
    <source>
        <dbReference type="EMBL" id="GBG28684.1"/>
    </source>
</evidence>
<evidence type="ECO:0000256" key="1">
    <source>
        <dbReference type="SAM" id="MobiDB-lite"/>
    </source>
</evidence>
<comment type="caution">
    <text evidence="2">The sequence shown here is derived from an EMBL/GenBank/DDBJ whole genome shotgun (WGS) entry which is preliminary data.</text>
</comment>
<organism evidence="2 3">
    <name type="scientific">Hondaea fermentalgiana</name>
    <dbReference type="NCBI Taxonomy" id="2315210"/>
    <lineage>
        <taxon>Eukaryota</taxon>
        <taxon>Sar</taxon>
        <taxon>Stramenopiles</taxon>
        <taxon>Bigyra</taxon>
        <taxon>Labyrinthulomycetes</taxon>
        <taxon>Thraustochytrida</taxon>
        <taxon>Thraustochytriidae</taxon>
        <taxon>Hondaea</taxon>
    </lineage>
</organism>
<name>A0A2R5GLD0_9STRA</name>
<reference evidence="2 3" key="1">
    <citation type="submission" date="2017-12" db="EMBL/GenBank/DDBJ databases">
        <title>Sequencing, de novo assembly and annotation of complete genome of a new Thraustochytrid species, strain FCC1311.</title>
        <authorList>
            <person name="Sedici K."/>
            <person name="Godart F."/>
            <person name="Aiese Cigliano R."/>
            <person name="Sanseverino W."/>
            <person name="Barakat M."/>
            <person name="Ortet P."/>
            <person name="Marechal E."/>
            <person name="Cagnac O."/>
            <person name="Amato A."/>
        </authorList>
    </citation>
    <scope>NUCLEOTIDE SEQUENCE [LARGE SCALE GENOMIC DNA]</scope>
</reference>
<dbReference type="InParanoid" id="A0A2R5GLD0"/>
<dbReference type="EMBL" id="BEYU01000046">
    <property type="protein sequence ID" value="GBG28684.1"/>
    <property type="molecule type" value="Genomic_DNA"/>
</dbReference>
<protein>
    <submittedName>
        <fullName evidence="2">Uncharacterized protein</fullName>
    </submittedName>
</protein>
<dbReference type="AlphaFoldDB" id="A0A2R5GLD0"/>
<sequence length="226" mass="25768">MLEDGRADEKIFGVMCEVDRRRGANQRLFIGYGAHAKDCHSNGSKPKIDVFEIREENTNQKWILDASSKDVSRFALTEDRDGPSACIFETPVGSVESGLTYKFAARSRNEDGYWSDWCSTETAVKANHWIADWKDEDVDSRVENSSKFKSESLLKSHATFQTHQKTQHQQGYLEGRGTTSAKASLRSAQHRQRLAMENAIRRESERLQFLKESGCDFMATLPDPWH</sequence>
<evidence type="ECO:0000313" key="3">
    <source>
        <dbReference type="Proteomes" id="UP000241890"/>
    </source>
</evidence>
<keyword evidence="3" id="KW-1185">Reference proteome</keyword>
<proteinExistence type="predicted"/>